<feature type="domain" description="NAC" evidence="7">
    <location>
        <begin position="6"/>
        <end position="155"/>
    </location>
</feature>
<dbReference type="Pfam" id="PF02365">
    <property type="entry name" value="NAM"/>
    <property type="match status" value="1"/>
</dbReference>
<dbReference type="EMBL" id="JBFOLJ010000006">
    <property type="protein sequence ID" value="KAL2528113.1"/>
    <property type="molecule type" value="Genomic_DNA"/>
</dbReference>
<comment type="caution">
    <text evidence="8">The sequence shown here is derived from an EMBL/GenBank/DDBJ whole genome shotgun (WGS) entry which is preliminary data.</text>
</comment>
<evidence type="ECO:0000256" key="5">
    <source>
        <dbReference type="ARBA" id="ARBA00023242"/>
    </source>
</evidence>
<keyword evidence="10" id="KW-1185">Reference proteome</keyword>
<sequence>MARTSLPPGFRFHPTDVELVMYYLKRKVMGKKLHFEAIAEVNIYKFSPWDLPDKSCLKSKDLEWFFYCPREKRYASGVRVKRSTENGYWKTTGKDRPVFYNNNIVGMVKTLIFHLGHAPHGQRTDWVIHEFRILDNQLVESGVQDTYVLCKVFKKNGLGPKNGAQYGAPFNEADWDNDDGTLICSESLPSDDPNRSFSVITSMAVPRSTSGLSLIEAGPSSAGPSCSDMVLDESDDDIVHLLAPFTDHSMLHFNEQRIHEDHDNDEGNNISLPSPNGNDMYNGLGDLDNWVQMTEGGKQDHDNDEGNNTSLPSPNGNDMYSGLGDLDNWVQMTEGGFDTTGVQDGYLNNHMLPQDDAPYLELNDLIAPLDFCPEVNATEEISIGKLFVPYSPGNMDCVRFRGDFSGMNWYASGLSQHPVLPEGSNRQEGCSDVLQMVNSNDVNVNLGNNSPNDLHFTCSETTEECSIIDEVALTSYLESIGVAGTKKILLSLHSNNYSTPSLLIQHQLQRTVLFEFLCRLLYACQG</sequence>
<keyword evidence="5" id="KW-0539">Nucleus</keyword>
<dbReference type="GO" id="GO:0003677">
    <property type="term" value="F:DNA binding"/>
    <property type="evidence" value="ECO:0007669"/>
    <property type="project" value="UniProtKB-KW"/>
</dbReference>
<evidence type="ECO:0000313" key="9">
    <source>
        <dbReference type="EMBL" id="KAL2528261.1"/>
    </source>
</evidence>
<evidence type="ECO:0000256" key="1">
    <source>
        <dbReference type="ARBA" id="ARBA00004123"/>
    </source>
</evidence>
<evidence type="ECO:0000259" key="7">
    <source>
        <dbReference type="PROSITE" id="PS51005"/>
    </source>
</evidence>
<dbReference type="PANTHER" id="PTHR31744:SF210">
    <property type="entry name" value="NAC DOMAIN-CONTAINING PROTEIN 86-LIKE"/>
    <property type="match status" value="1"/>
</dbReference>
<comment type="subcellular location">
    <subcellularLocation>
        <location evidence="1">Nucleus</location>
    </subcellularLocation>
</comment>
<dbReference type="PANTHER" id="PTHR31744">
    <property type="entry name" value="PROTEIN CUP-SHAPED COTYLEDON 2-RELATED"/>
    <property type="match status" value="1"/>
</dbReference>
<evidence type="ECO:0000256" key="4">
    <source>
        <dbReference type="ARBA" id="ARBA00023163"/>
    </source>
</evidence>
<keyword evidence="2" id="KW-0805">Transcription regulation</keyword>
<dbReference type="FunFam" id="2.170.150.80:FF:000002">
    <property type="entry name" value="Nac domain-containing protein 86"/>
    <property type="match status" value="1"/>
</dbReference>
<accession>A0ABD1UTW7</accession>
<keyword evidence="3" id="KW-0238">DNA-binding</keyword>
<keyword evidence="4" id="KW-0804">Transcription</keyword>
<name>A0ABD1UTW7_9LAMI</name>
<feature type="compositionally biased region" description="Polar residues" evidence="6">
    <location>
        <begin position="306"/>
        <end position="316"/>
    </location>
</feature>
<dbReference type="Gene3D" id="2.170.150.80">
    <property type="entry name" value="NAC domain"/>
    <property type="match status" value="1"/>
</dbReference>
<dbReference type="AlphaFoldDB" id="A0ABD1UTW7"/>
<dbReference type="InterPro" id="IPR003441">
    <property type="entry name" value="NAC-dom"/>
</dbReference>
<dbReference type="InterPro" id="IPR036093">
    <property type="entry name" value="NAC_dom_sf"/>
</dbReference>
<dbReference type="PROSITE" id="PS51005">
    <property type="entry name" value="NAC"/>
    <property type="match status" value="1"/>
</dbReference>
<feature type="compositionally biased region" description="Polar residues" evidence="6">
    <location>
        <begin position="267"/>
        <end position="279"/>
    </location>
</feature>
<proteinExistence type="predicted"/>
<gene>
    <name evidence="8" type="ORF">Fot_20714</name>
    <name evidence="9" type="ORF">Fot_20862</name>
</gene>
<feature type="region of interest" description="Disordered" evidence="6">
    <location>
        <begin position="261"/>
        <end position="316"/>
    </location>
</feature>
<evidence type="ECO:0000256" key="6">
    <source>
        <dbReference type="SAM" id="MobiDB-lite"/>
    </source>
</evidence>
<dbReference type="SUPFAM" id="SSF101941">
    <property type="entry name" value="NAC domain"/>
    <property type="match status" value="1"/>
</dbReference>
<reference evidence="8" key="2">
    <citation type="submission" date="2024-07" db="EMBL/GenBank/DDBJ databases">
        <title>Two chromosome-level genome assemblies of Korean endemic species Abeliophyllum distichum and Forsythia ovata (Oleaceae).</title>
        <authorList>
            <person name="Mun J.H."/>
        </authorList>
    </citation>
    <scope>NUCLEOTIDE SEQUENCE</scope>
    <source>
        <strain evidence="8">KNKB202402200001</strain>
        <tissue evidence="8">Leaf</tissue>
    </source>
</reference>
<evidence type="ECO:0000313" key="8">
    <source>
        <dbReference type="EMBL" id="KAL2528113.1"/>
    </source>
</evidence>
<evidence type="ECO:0000256" key="2">
    <source>
        <dbReference type="ARBA" id="ARBA00023015"/>
    </source>
</evidence>
<reference evidence="10" key="1">
    <citation type="submission" date="2024-07" db="EMBL/GenBank/DDBJ databases">
        <title>Two chromosome-level genome assemblies of Korean endemic species Abeliophyllum distichum and Forsythia ovata (Oleaceae).</title>
        <authorList>
            <person name="Jang H."/>
        </authorList>
    </citation>
    <scope>NUCLEOTIDE SEQUENCE [LARGE SCALE GENOMIC DNA]</scope>
</reference>
<dbReference type="Proteomes" id="UP001604277">
    <property type="component" value="Unassembled WGS sequence"/>
</dbReference>
<organism evidence="8 10">
    <name type="scientific">Forsythia ovata</name>
    <dbReference type="NCBI Taxonomy" id="205694"/>
    <lineage>
        <taxon>Eukaryota</taxon>
        <taxon>Viridiplantae</taxon>
        <taxon>Streptophyta</taxon>
        <taxon>Embryophyta</taxon>
        <taxon>Tracheophyta</taxon>
        <taxon>Spermatophyta</taxon>
        <taxon>Magnoliopsida</taxon>
        <taxon>eudicotyledons</taxon>
        <taxon>Gunneridae</taxon>
        <taxon>Pentapetalae</taxon>
        <taxon>asterids</taxon>
        <taxon>lamiids</taxon>
        <taxon>Lamiales</taxon>
        <taxon>Oleaceae</taxon>
        <taxon>Forsythieae</taxon>
        <taxon>Forsythia</taxon>
    </lineage>
</organism>
<protein>
    <submittedName>
        <fullName evidence="8">NAC domain-containing protein 82-like</fullName>
    </submittedName>
</protein>
<dbReference type="GO" id="GO:0005634">
    <property type="term" value="C:nucleus"/>
    <property type="evidence" value="ECO:0007669"/>
    <property type="project" value="UniProtKB-SubCell"/>
</dbReference>
<dbReference type="EMBL" id="JBFOLJ010000006">
    <property type="protein sequence ID" value="KAL2528261.1"/>
    <property type="molecule type" value="Genomic_DNA"/>
</dbReference>
<evidence type="ECO:0000256" key="3">
    <source>
        <dbReference type="ARBA" id="ARBA00023125"/>
    </source>
</evidence>
<evidence type="ECO:0000313" key="10">
    <source>
        <dbReference type="Proteomes" id="UP001604277"/>
    </source>
</evidence>